<evidence type="ECO:0000259" key="7">
    <source>
        <dbReference type="Pfam" id="PF04377"/>
    </source>
</evidence>
<dbReference type="InterPro" id="IPR030700">
    <property type="entry name" value="N-end_Aminoacyl_Trfase"/>
</dbReference>
<comment type="similarity">
    <text evidence="1 5">Belongs to the R-transferase family.</text>
</comment>
<gene>
    <name evidence="8" type="ORF">FGO68_gene6895</name>
</gene>
<dbReference type="Proteomes" id="UP000785679">
    <property type="component" value="Unassembled WGS sequence"/>
</dbReference>
<dbReference type="PIRSF" id="PIRSF037207">
    <property type="entry name" value="ATE1_euk"/>
    <property type="match status" value="1"/>
</dbReference>
<dbReference type="EC" id="2.3.2.8" evidence="5"/>
<organism evidence="8 9">
    <name type="scientific">Halteria grandinella</name>
    <dbReference type="NCBI Taxonomy" id="5974"/>
    <lineage>
        <taxon>Eukaryota</taxon>
        <taxon>Sar</taxon>
        <taxon>Alveolata</taxon>
        <taxon>Ciliophora</taxon>
        <taxon>Intramacronucleata</taxon>
        <taxon>Spirotrichea</taxon>
        <taxon>Stichotrichia</taxon>
        <taxon>Sporadotrichida</taxon>
        <taxon>Halteriidae</taxon>
        <taxon>Halteria</taxon>
    </lineage>
</organism>
<evidence type="ECO:0000256" key="3">
    <source>
        <dbReference type="ARBA" id="ARBA00022786"/>
    </source>
</evidence>
<dbReference type="GO" id="GO:0005737">
    <property type="term" value="C:cytoplasm"/>
    <property type="evidence" value="ECO:0007669"/>
    <property type="project" value="TreeGrafter"/>
</dbReference>
<dbReference type="Pfam" id="PF04376">
    <property type="entry name" value="ATE_N"/>
    <property type="match status" value="1"/>
</dbReference>
<protein>
    <recommendedName>
        <fullName evidence="5">Arginyl-tRNA--protein transferase 1</fullName>
        <shortName evidence="5">Arginyltransferase 1</shortName>
        <shortName evidence="5">R-transferase 1</shortName>
        <ecNumber evidence="5">2.3.2.8</ecNumber>
    </recommendedName>
    <alternativeName>
        <fullName evidence="5">Arginine-tRNA--protein transferase 1</fullName>
    </alternativeName>
</protein>
<evidence type="ECO:0000256" key="2">
    <source>
        <dbReference type="ARBA" id="ARBA00022679"/>
    </source>
</evidence>
<evidence type="ECO:0000256" key="5">
    <source>
        <dbReference type="PIRNR" id="PIRNR037207"/>
    </source>
</evidence>
<feature type="domain" description="N-end aminoacyl transferase N-terminal" evidence="6">
    <location>
        <begin position="14"/>
        <end position="90"/>
    </location>
</feature>
<sequence>MTNSLQGEERINPRCGYCKNTRHGVTGLNQYECFFISTKMRIDDYEKLQQYGFTRSGNYFYKKHVQKGCCEIYQYRVDTEQYAPNAQQRKAMKRFYRYLMEGRREGGVQQVCAASIKECAVDSKEEKKEERQVEIELKGWLERQGVANWSKIKVQNNGRKYEWQRTNVVQIVKQQSMVEKCVEYLQSLRLEVKIEGNFLLIKSQFQQDQPLPKKSIHLQQVEERKEEIIPHDNFPLDPNYFTHYVKSFIPFETKGKKPKHKYTIEMHRCKYTEELEELSTKYEIAVHQRQETGRDFVQGFLCDNPLYNPDNVEEAKIPSYPSHIVGIDGHRVFKDEGIYPGVGGYHMYHRIDGKLIAVGYVDITSQSFDSGYFIYDPDYRFLNIGVVGAIIEIEYMRLVRQQFNPNLRYYVLGDLNIACSKVNYKLNYQPGGEILCPTTLQWIPVDKALPTIQAIQTLTIEEKKELPSLKLSPDEHAGKPAELNIDPQLLQLLHSIPVVYNGQQARPIGQLYVEPRSKIEGLQGILKEIGPDLFSKFVFEHKDQ</sequence>
<dbReference type="Pfam" id="PF04377">
    <property type="entry name" value="ATE_C"/>
    <property type="match status" value="1"/>
</dbReference>
<keyword evidence="2 5" id="KW-0808">Transferase</keyword>
<reference evidence="8" key="1">
    <citation type="submission" date="2019-06" db="EMBL/GenBank/DDBJ databases">
        <authorList>
            <person name="Zheng W."/>
        </authorList>
    </citation>
    <scope>NUCLEOTIDE SEQUENCE</scope>
    <source>
        <strain evidence="8">QDHG01</strain>
    </source>
</reference>
<dbReference type="PANTHER" id="PTHR21367:SF1">
    <property type="entry name" value="ARGINYL-TRNA--PROTEIN TRANSFERASE 1"/>
    <property type="match status" value="1"/>
</dbReference>
<accession>A0A8J8T3S7</accession>
<dbReference type="OrthoDB" id="74183at2759"/>
<dbReference type="InterPro" id="IPR007471">
    <property type="entry name" value="N-end_Aminoacyl_Trfase_N"/>
</dbReference>
<dbReference type="InterPro" id="IPR017137">
    <property type="entry name" value="Arg-tRNA-P_Trfase_1_euk"/>
</dbReference>
<keyword evidence="9" id="KW-1185">Reference proteome</keyword>
<comment type="caution">
    <text evidence="8">The sequence shown here is derived from an EMBL/GenBank/DDBJ whole genome shotgun (WGS) entry which is preliminary data.</text>
</comment>
<dbReference type="PANTHER" id="PTHR21367">
    <property type="entry name" value="ARGININE-TRNA-PROTEIN TRANSFERASE 1"/>
    <property type="match status" value="1"/>
</dbReference>
<comment type="catalytic activity">
    <reaction evidence="5">
        <text>an N-terminal L-alpha-aminoacyl-[protein] + L-arginyl-tRNA(Arg) = an N-terminal L-arginyl-L-aminoacyl-[protein] + tRNA(Arg) + H(+)</text>
        <dbReference type="Rhea" id="RHEA:10208"/>
        <dbReference type="Rhea" id="RHEA-COMP:9658"/>
        <dbReference type="Rhea" id="RHEA-COMP:9673"/>
        <dbReference type="Rhea" id="RHEA-COMP:10636"/>
        <dbReference type="Rhea" id="RHEA-COMP:10638"/>
        <dbReference type="ChEBI" id="CHEBI:15378"/>
        <dbReference type="ChEBI" id="CHEBI:78442"/>
        <dbReference type="ChEBI" id="CHEBI:78513"/>
        <dbReference type="ChEBI" id="CHEBI:78597"/>
        <dbReference type="ChEBI" id="CHEBI:83562"/>
        <dbReference type="EC" id="2.3.2.8"/>
    </reaction>
</comment>
<name>A0A8J8T3S7_HALGN</name>
<dbReference type="AlphaFoldDB" id="A0A8J8T3S7"/>
<keyword evidence="4 5" id="KW-0012">Acyltransferase</keyword>
<evidence type="ECO:0000256" key="1">
    <source>
        <dbReference type="ARBA" id="ARBA00009991"/>
    </source>
</evidence>
<evidence type="ECO:0000313" key="9">
    <source>
        <dbReference type="Proteomes" id="UP000785679"/>
    </source>
</evidence>
<evidence type="ECO:0000259" key="6">
    <source>
        <dbReference type="Pfam" id="PF04376"/>
    </source>
</evidence>
<evidence type="ECO:0000313" key="8">
    <source>
        <dbReference type="EMBL" id="TNV81169.1"/>
    </source>
</evidence>
<proteinExistence type="inferred from homology"/>
<evidence type="ECO:0000256" key="4">
    <source>
        <dbReference type="ARBA" id="ARBA00023315"/>
    </source>
</evidence>
<dbReference type="InterPro" id="IPR007472">
    <property type="entry name" value="N-end_Aminoacyl_Trfase_C"/>
</dbReference>
<dbReference type="GO" id="GO:0004057">
    <property type="term" value="F:arginyl-tRNA--protein transferase activity"/>
    <property type="evidence" value="ECO:0007669"/>
    <property type="project" value="UniProtKB-EC"/>
</dbReference>
<comment type="function">
    <text evidence="5">Involved in the post-translational conjugation of arginine to the N-terminal aspartate or glutamate of a protein. This arginylation is required for degradation of the protein via the ubiquitin pathway.</text>
</comment>
<keyword evidence="3 5" id="KW-0833">Ubl conjugation pathway</keyword>
<feature type="domain" description="N-end rule aminoacyl transferase C-terminal" evidence="7">
    <location>
        <begin position="277"/>
        <end position="431"/>
    </location>
</feature>
<dbReference type="EMBL" id="RRYP01006480">
    <property type="protein sequence ID" value="TNV81169.1"/>
    <property type="molecule type" value="Genomic_DNA"/>
</dbReference>